<dbReference type="InterPro" id="IPR018239">
    <property type="entry name" value="DNA_ligase_AS"/>
</dbReference>
<dbReference type="InterPro" id="IPR010994">
    <property type="entry name" value="RuvA_2-like"/>
</dbReference>
<dbReference type="PATRIC" id="fig|1330330.3.peg.1830"/>
<feature type="binding site" evidence="14">
    <location>
        <begin position="38"/>
        <end position="42"/>
    </location>
    <ligand>
        <name>NAD(+)</name>
        <dbReference type="ChEBI" id="CHEBI:57540"/>
    </ligand>
</feature>
<feature type="binding site" evidence="14">
    <location>
        <position position="291"/>
    </location>
    <ligand>
        <name>NAD(+)</name>
        <dbReference type="ChEBI" id="CHEBI:57540"/>
    </ligand>
</feature>
<dbReference type="Pfam" id="PF12826">
    <property type="entry name" value="HHH_2"/>
    <property type="match status" value="1"/>
</dbReference>
<dbReference type="SMART" id="SM00532">
    <property type="entry name" value="LIGANc"/>
    <property type="match status" value="1"/>
</dbReference>
<feature type="domain" description="BRCT" evidence="16">
    <location>
        <begin position="590"/>
        <end position="659"/>
    </location>
</feature>
<evidence type="ECO:0000256" key="5">
    <source>
        <dbReference type="ARBA" id="ARBA00022705"/>
    </source>
</evidence>
<dbReference type="Proteomes" id="UP000035159">
    <property type="component" value="Chromosome"/>
</dbReference>
<dbReference type="Gene3D" id="1.10.287.610">
    <property type="entry name" value="Helix hairpin bin"/>
    <property type="match status" value="1"/>
</dbReference>
<dbReference type="InterPro" id="IPR001357">
    <property type="entry name" value="BRCT_dom"/>
</dbReference>
<dbReference type="GO" id="GO:0003911">
    <property type="term" value="F:DNA ligase (NAD+) activity"/>
    <property type="evidence" value="ECO:0007669"/>
    <property type="project" value="UniProtKB-UniRule"/>
</dbReference>
<name>A0A0G2ZEG8_9BACT</name>
<keyword evidence="11 14" id="KW-0234">DNA repair</keyword>
<dbReference type="FunFam" id="2.40.50.140:FF:000012">
    <property type="entry name" value="DNA ligase"/>
    <property type="match status" value="1"/>
</dbReference>
<dbReference type="PROSITE" id="PS01056">
    <property type="entry name" value="DNA_LIGASE_N2"/>
    <property type="match status" value="1"/>
</dbReference>
<comment type="catalytic activity">
    <reaction evidence="12 14 15">
        <text>NAD(+) + (deoxyribonucleotide)n-3'-hydroxyl + 5'-phospho-(deoxyribonucleotide)m = (deoxyribonucleotide)n+m + AMP + beta-nicotinamide D-nucleotide.</text>
        <dbReference type="EC" id="6.5.1.2"/>
    </reaction>
</comment>
<dbReference type="GO" id="GO:0046872">
    <property type="term" value="F:metal ion binding"/>
    <property type="evidence" value="ECO:0007669"/>
    <property type="project" value="UniProtKB-KW"/>
</dbReference>
<protein>
    <recommendedName>
        <fullName evidence="3 14">DNA ligase</fullName>
        <ecNumber evidence="2 14">6.5.1.2</ecNumber>
    </recommendedName>
    <alternativeName>
        <fullName evidence="14">Polydeoxyribonucleotide synthase [NAD(+)]</fullName>
    </alternativeName>
</protein>
<dbReference type="Pfam" id="PF03120">
    <property type="entry name" value="OB_DNA_ligase"/>
    <property type="match status" value="1"/>
</dbReference>
<evidence type="ECO:0000256" key="7">
    <source>
        <dbReference type="ARBA" id="ARBA00022763"/>
    </source>
</evidence>
<evidence type="ECO:0000256" key="1">
    <source>
        <dbReference type="ARBA" id="ARBA00004067"/>
    </source>
</evidence>
<evidence type="ECO:0000256" key="8">
    <source>
        <dbReference type="ARBA" id="ARBA00022833"/>
    </source>
</evidence>
<evidence type="ECO:0000256" key="9">
    <source>
        <dbReference type="ARBA" id="ARBA00022842"/>
    </source>
</evidence>
<feature type="binding site" evidence="14">
    <location>
        <position position="175"/>
    </location>
    <ligand>
        <name>NAD(+)</name>
        <dbReference type="ChEBI" id="CHEBI:57540"/>
    </ligand>
</feature>
<dbReference type="InterPro" id="IPR013839">
    <property type="entry name" value="DNAligase_adenylation"/>
</dbReference>
<dbReference type="HAMAP" id="MF_01588">
    <property type="entry name" value="DNA_ligase_A"/>
    <property type="match status" value="1"/>
</dbReference>
<dbReference type="EMBL" id="CP011232">
    <property type="protein sequence ID" value="AKI97934.1"/>
    <property type="molecule type" value="Genomic_DNA"/>
</dbReference>
<evidence type="ECO:0000256" key="12">
    <source>
        <dbReference type="ARBA" id="ARBA00034005"/>
    </source>
</evidence>
<dbReference type="SMART" id="SM00292">
    <property type="entry name" value="BRCT"/>
    <property type="match status" value="1"/>
</dbReference>
<dbReference type="SUPFAM" id="SSF52113">
    <property type="entry name" value="BRCT domain"/>
    <property type="match status" value="1"/>
</dbReference>
<dbReference type="InterPro" id="IPR041663">
    <property type="entry name" value="DisA/LigA_HHH"/>
</dbReference>
<keyword evidence="6 14" id="KW-0479">Metal-binding</keyword>
<dbReference type="PROSITE" id="PS50172">
    <property type="entry name" value="BRCT"/>
    <property type="match status" value="1"/>
</dbReference>
<comment type="similarity">
    <text evidence="13 14">Belongs to the NAD-dependent DNA ligase family. LigA subfamily.</text>
</comment>
<dbReference type="NCBIfam" id="NF005932">
    <property type="entry name" value="PRK07956.1"/>
    <property type="match status" value="1"/>
</dbReference>
<accession>A0A0G2ZEG8</accession>
<dbReference type="Pfam" id="PF00533">
    <property type="entry name" value="BRCT"/>
    <property type="match status" value="1"/>
</dbReference>
<dbReference type="InterPro" id="IPR013840">
    <property type="entry name" value="DNAligase_N"/>
</dbReference>
<dbReference type="SUPFAM" id="SSF56091">
    <property type="entry name" value="DNA ligase/mRNA capping enzyme, catalytic domain"/>
    <property type="match status" value="1"/>
</dbReference>
<dbReference type="InterPro" id="IPR036420">
    <property type="entry name" value="BRCT_dom_sf"/>
</dbReference>
<proteinExistence type="inferred from homology"/>
<comment type="cofactor">
    <cofactor evidence="14">
        <name>Mg(2+)</name>
        <dbReference type="ChEBI" id="CHEBI:18420"/>
    </cofactor>
    <cofactor evidence="14">
        <name>Mn(2+)</name>
        <dbReference type="ChEBI" id="CHEBI:29035"/>
    </cofactor>
</comment>
<dbReference type="InterPro" id="IPR004150">
    <property type="entry name" value="NAD_DNA_ligase_OB"/>
</dbReference>
<dbReference type="PANTHER" id="PTHR23389:SF9">
    <property type="entry name" value="DNA LIGASE"/>
    <property type="match status" value="1"/>
</dbReference>
<dbReference type="RefSeq" id="WP_047755069.1">
    <property type="nucleotide sequence ID" value="NZ_CAJUHA010000018.1"/>
</dbReference>
<feature type="binding site" evidence="14">
    <location>
        <position position="315"/>
    </location>
    <ligand>
        <name>NAD(+)</name>
        <dbReference type="ChEBI" id="CHEBI:57540"/>
    </ligand>
</feature>
<dbReference type="SUPFAM" id="SSF50249">
    <property type="entry name" value="Nucleic acid-binding proteins"/>
    <property type="match status" value="1"/>
</dbReference>
<feature type="binding site" evidence="14">
    <location>
        <position position="428"/>
    </location>
    <ligand>
        <name>Zn(2+)</name>
        <dbReference type="ChEBI" id="CHEBI:29105"/>
    </ligand>
</feature>
<comment type="function">
    <text evidence="1 14">DNA ligase that catalyzes the formation of phosphodiester linkages between 5'-phosphoryl and 3'-hydroxyl groups in double-stranded DNA using NAD as a coenzyme and as the energy source for the reaction. It is essential for DNA replication and repair of damaged DNA.</text>
</comment>
<dbReference type="InterPro" id="IPR012340">
    <property type="entry name" value="NA-bd_OB-fold"/>
</dbReference>
<evidence type="ECO:0000313" key="17">
    <source>
        <dbReference type="EMBL" id="AKI97934.1"/>
    </source>
</evidence>
<dbReference type="FunFam" id="1.10.287.610:FF:000002">
    <property type="entry name" value="DNA ligase"/>
    <property type="match status" value="1"/>
</dbReference>
<organism evidence="17 18">
    <name type="scientific">Kosmotoga pacifica</name>
    <dbReference type="NCBI Taxonomy" id="1330330"/>
    <lineage>
        <taxon>Bacteria</taxon>
        <taxon>Thermotogati</taxon>
        <taxon>Thermotogota</taxon>
        <taxon>Thermotogae</taxon>
        <taxon>Kosmotogales</taxon>
        <taxon>Kosmotogaceae</taxon>
        <taxon>Kosmotoga</taxon>
    </lineage>
</organism>
<dbReference type="InterPro" id="IPR001679">
    <property type="entry name" value="DNA_ligase"/>
</dbReference>
<evidence type="ECO:0000256" key="4">
    <source>
        <dbReference type="ARBA" id="ARBA00022598"/>
    </source>
</evidence>
<keyword evidence="14" id="KW-0464">Manganese</keyword>
<dbReference type="NCBIfam" id="TIGR00575">
    <property type="entry name" value="dnlj"/>
    <property type="match status" value="1"/>
</dbReference>
<dbReference type="PIRSF" id="PIRSF001604">
    <property type="entry name" value="LigA"/>
    <property type="match status" value="1"/>
</dbReference>
<sequence>MNVGKVPHEAIERVKKLREELNYHSYRYYILNDPIITDHEYDMMLKELMNLEKKYPELITPDSPTQRVGAKPLDGFKEVRHSVRLYSLDNTYSEEEILEFDRRVKRLLGVESLEYVCELKIDGLSISLRYESGILVLAATRGDGIVGEDVTANVKTIKSIPLKLRNPLDIEIRGEVFLPKSEFKSINDERSEEGLPLFANPRNAAAGTLRQLDPKEVARRNLDAFFYQIVDPYKYRLETQWEVLDFMKEIGLKTEPNAKLVGDAMEIIEYWKRWQQDKHSLNYAVDGAVIKVNSIHQQEELGYTAKSPRWAIAFKFPAEQARTKLLDVTFQVGRTGVITPVAELEPVTLAGTVVKRATLHNFDYIKEKDIRIGDQVILEKAGEIIPQIIKPIIELRTGEEKTIEPPTECPVCGEIVGKLKEEEVALRCMNPTCPAKLERRLMLFVSRDAMDIRGLGGKMITRLISTGLVKKFSDLYKLTPFDLAQLGSGVGDKTISNLLKEIEKSKKNPLSKLLVGLGIPGVGKKLAYDLARHFVTLEALEKAGVNELLEVQGVGKELAENIYAFFHNDEIEEELKELKAYVNTEEPKKEVKGILAGKKVVVTGVLKNYTRKEIHDLITALGGEVSSSVSKRTDLLIVGENPGSKLEKAKKAGVKIITETEFQKLIKGDGANDIS</sequence>
<dbReference type="FunFam" id="1.10.150.20:FF:000007">
    <property type="entry name" value="DNA ligase"/>
    <property type="match status" value="1"/>
</dbReference>
<evidence type="ECO:0000256" key="13">
    <source>
        <dbReference type="ARBA" id="ARBA00060881"/>
    </source>
</evidence>
<dbReference type="EC" id="6.5.1.2" evidence="2 14"/>
<dbReference type="Pfam" id="PF22745">
    <property type="entry name" value="Nlig-Ia"/>
    <property type="match status" value="1"/>
</dbReference>
<dbReference type="Pfam" id="PF01653">
    <property type="entry name" value="DNA_ligase_aden"/>
    <property type="match status" value="1"/>
</dbReference>
<evidence type="ECO:0000313" key="18">
    <source>
        <dbReference type="Proteomes" id="UP000035159"/>
    </source>
</evidence>
<evidence type="ECO:0000256" key="10">
    <source>
        <dbReference type="ARBA" id="ARBA00023027"/>
    </source>
</evidence>
<dbReference type="SMART" id="SM00278">
    <property type="entry name" value="HhH1"/>
    <property type="match status" value="4"/>
</dbReference>
<evidence type="ECO:0000256" key="3">
    <source>
        <dbReference type="ARBA" id="ARBA00013308"/>
    </source>
</evidence>
<dbReference type="FunFam" id="3.30.470.30:FF:000001">
    <property type="entry name" value="DNA ligase"/>
    <property type="match status" value="1"/>
</dbReference>
<dbReference type="Gene3D" id="1.10.150.20">
    <property type="entry name" value="5' to 3' exonuclease, C-terminal subdomain"/>
    <property type="match status" value="2"/>
</dbReference>
<feature type="binding site" evidence="14">
    <location>
        <position position="118"/>
    </location>
    <ligand>
        <name>NAD(+)</name>
        <dbReference type="ChEBI" id="CHEBI:57540"/>
    </ligand>
</feature>
<dbReference type="Pfam" id="PF03119">
    <property type="entry name" value="DNA_ligase_ZBD"/>
    <property type="match status" value="1"/>
</dbReference>
<keyword evidence="10 14" id="KW-0520">NAD</keyword>
<gene>
    <name evidence="14 17" type="primary">ligA</name>
    <name evidence="17" type="ORF">IX53_08995</name>
</gene>
<dbReference type="Pfam" id="PF14520">
    <property type="entry name" value="HHH_5"/>
    <property type="match status" value="1"/>
</dbReference>
<feature type="binding site" evidence="14">
    <location>
        <position position="433"/>
    </location>
    <ligand>
        <name>Zn(2+)</name>
        <dbReference type="ChEBI" id="CHEBI:29105"/>
    </ligand>
</feature>
<feature type="binding site" evidence="14">
    <location>
        <position position="409"/>
    </location>
    <ligand>
        <name>Zn(2+)</name>
        <dbReference type="ChEBI" id="CHEBI:29105"/>
    </ligand>
</feature>
<dbReference type="PANTHER" id="PTHR23389">
    <property type="entry name" value="CHROMOSOME TRANSMISSION FIDELITY FACTOR 18"/>
    <property type="match status" value="1"/>
</dbReference>
<feature type="active site" description="N6-AMP-lysine intermediate" evidence="14">
    <location>
        <position position="120"/>
    </location>
</feature>
<evidence type="ECO:0000256" key="14">
    <source>
        <dbReference type="HAMAP-Rule" id="MF_01588"/>
    </source>
</evidence>
<evidence type="ECO:0000256" key="6">
    <source>
        <dbReference type="ARBA" id="ARBA00022723"/>
    </source>
</evidence>
<dbReference type="OrthoDB" id="9759736at2"/>
<evidence type="ECO:0000259" key="16">
    <source>
        <dbReference type="PROSITE" id="PS50172"/>
    </source>
</evidence>
<dbReference type="CDD" id="cd00114">
    <property type="entry name" value="LIGANc"/>
    <property type="match status" value="1"/>
</dbReference>
<dbReference type="KEGG" id="kpf:IX53_08995"/>
<dbReference type="CDD" id="cd17748">
    <property type="entry name" value="BRCT_DNA_ligase_like"/>
    <property type="match status" value="1"/>
</dbReference>
<dbReference type="STRING" id="1330330.IX53_08995"/>
<evidence type="ECO:0000256" key="15">
    <source>
        <dbReference type="RuleBase" id="RU000618"/>
    </source>
</evidence>
<dbReference type="GO" id="GO:0003677">
    <property type="term" value="F:DNA binding"/>
    <property type="evidence" value="ECO:0007669"/>
    <property type="project" value="InterPro"/>
</dbReference>
<dbReference type="GO" id="GO:0006281">
    <property type="term" value="P:DNA repair"/>
    <property type="evidence" value="ECO:0007669"/>
    <property type="project" value="UniProtKB-KW"/>
</dbReference>
<feature type="binding site" evidence="14">
    <location>
        <position position="412"/>
    </location>
    <ligand>
        <name>Zn(2+)</name>
        <dbReference type="ChEBI" id="CHEBI:29105"/>
    </ligand>
</feature>
<feature type="binding site" evidence="14">
    <location>
        <begin position="87"/>
        <end position="88"/>
    </location>
    <ligand>
        <name>NAD(+)</name>
        <dbReference type="ChEBI" id="CHEBI:57540"/>
    </ligand>
</feature>
<dbReference type="GO" id="GO:0005829">
    <property type="term" value="C:cytosol"/>
    <property type="evidence" value="ECO:0007669"/>
    <property type="project" value="TreeGrafter"/>
</dbReference>
<dbReference type="InterPro" id="IPR004149">
    <property type="entry name" value="Znf_DNAligase_C4"/>
</dbReference>
<dbReference type="InterPro" id="IPR033136">
    <property type="entry name" value="DNA_ligase_CS"/>
</dbReference>
<keyword evidence="5 14" id="KW-0235">DNA replication</keyword>
<dbReference type="Gene3D" id="3.40.50.10190">
    <property type="entry name" value="BRCT domain"/>
    <property type="match status" value="1"/>
</dbReference>
<evidence type="ECO:0000256" key="2">
    <source>
        <dbReference type="ARBA" id="ARBA00012722"/>
    </source>
</evidence>
<dbReference type="GO" id="GO:0006260">
    <property type="term" value="P:DNA replication"/>
    <property type="evidence" value="ECO:0007669"/>
    <property type="project" value="UniProtKB-KW"/>
</dbReference>
<evidence type="ECO:0000256" key="11">
    <source>
        <dbReference type="ARBA" id="ARBA00023204"/>
    </source>
</evidence>
<keyword evidence="8 14" id="KW-0862">Zinc</keyword>
<keyword evidence="9 14" id="KW-0460">Magnesium</keyword>
<dbReference type="AlphaFoldDB" id="A0A0G2ZEG8"/>
<dbReference type="InterPro" id="IPR003583">
    <property type="entry name" value="Hlx-hairpin-Hlx_DNA-bd_motif"/>
</dbReference>
<reference evidence="17 18" key="1">
    <citation type="submission" date="2015-04" db="EMBL/GenBank/DDBJ databases">
        <title>Complete Genome Sequence of Kosmotoga pacifica SLHLJ1.</title>
        <authorList>
            <person name="Jiang L.J."/>
            <person name="Shao Z.Z."/>
            <person name="Jebbar M."/>
        </authorList>
    </citation>
    <scope>NUCLEOTIDE SEQUENCE [LARGE SCALE GENOMIC DNA]</scope>
    <source>
        <strain evidence="17 18">SLHLJ1</strain>
    </source>
</reference>
<feature type="binding site" evidence="14">
    <location>
        <position position="141"/>
    </location>
    <ligand>
        <name>NAD(+)</name>
        <dbReference type="ChEBI" id="CHEBI:57540"/>
    </ligand>
</feature>
<dbReference type="SUPFAM" id="SSF47781">
    <property type="entry name" value="RuvA domain 2-like"/>
    <property type="match status" value="1"/>
</dbReference>
<keyword evidence="4 14" id="KW-0436">Ligase</keyword>
<keyword evidence="18" id="KW-1185">Reference proteome</keyword>
<keyword evidence="7 14" id="KW-0227">DNA damage</keyword>
<dbReference type="Gene3D" id="2.40.50.140">
    <property type="entry name" value="Nucleic acid-binding proteins"/>
    <property type="match status" value="1"/>
</dbReference>
<dbReference type="Gene3D" id="6.20.10.30">
    <property type="match status" value="1"/>
</dbReference>
<dbReference type="PROSITE" id="PS01055">
    <property type="entry name" value="DNA_LIGASE_N1"/>
    <property type="match status" value="1"/>
</dbReference>
<dbReference type="Gene3D" id="3.30.470.30">
    <property type="entry name" value="DNA ligase/mRNA capping enzyme"/>
    <property type="match status" value="1"/>
</dbReference>